<proteinExistence type="predicted"/>
<dbReference type="STRING" id="698738.OLEAN_C19510"/>
<name>R4YMM5_OLEAN</name>
<dbReference type="AlphaFoldDB" id="R4YMM5"/>
<gene>
    <name evidence="1" type="ORF">OLEAN_C19510</name>
</gene>
<evidence type="ECO:0000313" key="1">
    <source>
        <dbReference type="EMBL" id="CCK76127.1"/>
    </source>
</evidence>
<keyword evidence="2" id="KW-1185">Reference proteome</keyword>
<reference evidence="1 2" key="1">
    <citation type="journal article" date="2013" name="Nat. Commun.">
        <title>Genome sequence and functional genomic analysis of the oil-degrading bacterium Oleispira antarctica.</title>
        <authorList>
            <person name="Kube M."/>
            <person name="Chernikova T.N."/>
            <person name="Al-Ramahi Y."/>
            <person name="Beloqui A."/>
            <person name="Lopez-Cortez N."/>
            <person name="Guazzaroni M.E."/>
            <person name="Heipieper H.J."/>
            <person name="Klages S."/>
            <person name="Kotsyurbenko O.R."/>
            <person name="Langer I."/>
            <person name="Nechitaylo T.Y."/>
            <person name="Lunsdorf H."/>
            <person name="Fernandez M."/>
            <person name="Juarez S."/>
            <person name="Ciordia S."/>
            <person name="Singer A."/>
            <person name="Kagan O."/>
            <person name="Egorova O."/>
            <person name="Petit P.A."/>
            <person name="Stogios P."/>
            <person name="Kim Y."/>
            <person name="Tchigvintsev A."/>
            <person name="Flick R."/>
            <person name="Denaro R."/>
            <person name="Genovese M."/>
            <person name="Albar J.P."/>
            <person name="Reva O.N."/>
            <person name="Martinez-Gomariz M."/>
            <person name="Tran H."/>
            <person name="Ferrer M."/>
            <person name="Savchenko A."/>
            <person name="Yakunin A.F."/>
            <person name="Yakimov M.M."/>
            <person name="Golyshina O.V."/>
            <person name="Reinhardt R."/>
            <person name="Golyshin P.N."/>
        </authorList>
    </citation>
    <scope>NUCLEOTIDE SEQUENCE [LARGE SCALE GENOMIC DNA]</scope>
</reference>
<dbReference type="KEGG" id="oai:OLEAN_C19510"/>
<accession>R4YMM5</accession>
<organism evidence="1 2">
    <name type="scientific">Oleispira antarctica RB-8</name>
    <dbReference type="NCBI Taxonomy" id="698738"/>
    <lineage>
        <taxon>Bacteria</taxon>
        <taxon>Pseudomonadati</taxon>
        <taxon>Pseudomonadota</taxon>
        <taxon>Gammaproteobacteria</taxon>
        <taxon>Oceanospirillales</taxon>
        <taxon>Oceanospirillaceae</taxon>
        <taxon>Oleispira</taxon>
    </lineage>
</organism>
<evidence type="ECO:0000313" key="2">
    <source>
        <dbReference type="Proteomes" id="UP000032749"/>
    </source>
</evidence>
<dbReference type="HOGENOM" id="CLU_923891_0_0_6"/>
<dbReference type="Proteomes" id="UP000032749">
    <property type="component" value="Chromosome"/>
</dbReference>
<protein>
    <submittedName>
        <fullName evidence="1">Uncharacterized protein</fullName>
    </submittedName>
</protein>
<sequence length="301" mass="34723">MTAFLSNYIAYIQESRSKSKELEYREMNQYFWKNIEESHWREKRPTFYKNHELVLHKLEDDVDGAWLRQVKNFIARDNLFHYLPEINEEWIKTNMDTVSFESVEGNLVRSKSVVFLTFHNFYQVLLPLVLAQYFGPVFAFALDEMTEADTLVRTYMTEMYKNMQGSFNGGSLLKVGAENSESSRLKAKEVLAQKGNIFAAIDMVHPLLGSKSKTSLKADFFEVEVLSGVIESGLKSNAQFTFPFISLVRDGSLRLEMFTLTGSTTEEVLESYQKVFDSLILRDISVWEGASLLTYKEGKFS</sequence>
<dbReference type="EMBL" id="FO203512">
    <property type="protein sequence ID" value="CCK76127.1"/>
    <property type="molecule type" value="Genomic_DNA"/>
</dbReference>